<organism evidence="2">
    <name type="scientific">Arion vulgaris</name>
    <dbReference type="NCBI Taxonomy" id="1028688"/>
    <lineage>
        <taxon>Eukaryota</taxon>
        <taxon>Metazoa</taxon>
        <taxon>Spiralia</taxon>
        <taxon>Lophotrochozoa</taxon>
        <taxon>Mollusca</taxon>
        <taxon>Gastropoda</taxon>
        <taxon>Heterobranchia</taxon>
        <taxon>Euthyneura</taxon>
        <taxon>Panpulmonata</taxon>
        <taxon>Eupulmonata</taxon>
        <taxon>Stylommatophora</taxon>
        <taxon>Helicina</taxon>
        <taxon>Arionoidea</taxon>
        <taxon>Arionidae</taxon>
        <taxon>Arion</taxon>
    </lineage>
</organism>
<feature type="non-terminal residue" evidence="2">
    <location>
        <position position="224"/>
    </location>
</feature>
<dbReference type="EMBL" id="HACG01009680">
    <property type="protein sequence ID" value="CEK56545.1"/>
    <property type="molecule type" value="Transcribed_RNA"/>
</dbReference>
<reference evidence="2" key="1">
    <citation type="submission" date="2014-12" db="EMBL/GenBank/DDBJ databases">
        <title>Insight into the proteome of Arion vulgaris.</title>
        <authorList>
            <person name="Aradska J."/>
            <person name="Bulat T."/>
            <person name="Smidak R."/>
            <person name="Sarate P."/>
            <person name="Gangsoo J."/>
            <person name="Sialana F."/>
            <person name="Bilban M."/>
            <person name="Lubec G."/>
        </authorList>
    </citation>
    <scope>NUCLEOTIDE SEQUENCE</scope>
    <source>
        <tissue evidence="2">Skin</tissue>
    </source>
</reference>
<evidence type="ECO:0000256" key="1">
    <source>
        <dbReference type="SAM" id="MobiDB-lite"/>
    </source>
</evidence>
<feature type="non-terminal residue" evidence="2">
    <location>
        <position position="1"/>
    </location>
</feature>
<evidence type="ECO:0000313" key="2">
    <source>
        <dbReference type="EMBL" id="CEK56545.1"/>
    </source>
</evidence>
<feature type="region of interest" description="Disordered" evidence="1">
    <location>
        <begin position="1"/>
        <end position="57"/>
    </location>
</feature>
<protein>
    <submittedName>
        <fullName evidence="2">Uncharacterized protein</fullName>
    </submittedName>
</protein>
<name>A0A0B6YM44_9EUPU</name>
<feature type="region of interest" description="Disordered" evidence="1">
    <location>
        <begin position="149"/>
        <end position="175"/>
    </location>
</feature>
<feature type="compositionally biased region" description="Polar residues" evidence="1">
    <location>
        <begin position="21"/>
        <end position="57"/>
    </location>
</feature>
<accession>A0A0B6YM44</accession>
<dbReference type="AlphaFoldDB" id="A0A0B6YM44"/>
<gene>
    <name evidence="2" type="primary">ORF27900</name>
</gene>
<proteinExistence type="predicted"/>
<sequence length="224" mass="25534">VNKRHQEDSQINVNLEDRSDFSVSSGDNKLNSHSNTGNSGNFINRKTTVSTSEQGSHGNRIIQLTSTPRQFLEETTDNNLDEVDKGYQKVVKDDNRGLVKSGVSSQEFKKRSTDAQHLLVNSQAVKNRTGVNKMAANREYYASESFDRMSDRTNVSERTNASSRREKEEEYETEWEEEIVETYVVPSPTHERTILRTLQSVKDLLDQRTATSSRSQLIPRDDDD</sequence>